<accession>A0A4P9WWW8</accession>
<feature type="signal peptide" evidence="2">
    <location>
        <begin position="1"/>
        <end position="27"/>
    </location>
</feature>
<feature type="region of interest" description="Disordered" evidence="1">
    <location>
        <begin position="487"/>
        <end position="506"/>
    </location>
</feature>
<proteinExistence type="predicted"/>
<name>A0A4P9WWW8_9FUNG</name>
<reference evidence="4" key="1">
    <citation type="journal article" date="2018" name="Nat. Microbiol.">
        <title>Leveraging single-cell genomics to expand the fungal tree of life.</title>
        <authorList>
            <person name="Ahrendt S.R."/>
            <person name="Quandt C.A."/>
            <person name="Ciobanu D."/>
            <person name="Clum A."/>
            <person name="Salamov A."/>
            <person name="Andreopoulos B."/>
            <person name="Cheng J.F."/>
            <person name="Woyke T."/>
            <person name="Pelin A."/>
            <person name="Henrissat B."/>
            <person name="Reynolds N.K."/>
            <person name="Benny G.L."/>
            <person name="Smith M.E."/>
            <person name="James T.Y."/>
            <person name="Grigoriev I.V."/>
        </authorList>
    </citation>
    <scope>NUCLEOTIDE SEQUENCE [LARGE SCALE GENOMIC DNA]</scope>
    <source>
        <strain evidence="4">ATCC 52028</strain>
    </source>
</reference>
<dbReference type="AlphaFoldDB" id="A0A4P9WWW8"/>
<feature type="region of interest" description="Disordered" evidence="1">
    <location>
        <begin position="212"/>
        <end position="240"/>
    </location>
</feature>
<dbReference type="Proteomes" id="UP000268535">
    <property type="component" value="Unassembled WGS sequence"/>
</dbReference>
<feature type="chain" id="PRO_5020644548" evidence="2">
    <location>
        <begin position="28"/>
        <end position="521"/>
    </location>
</feature>
<protein>
    <submittedName>
        <fullName evidence="3">Uncharacterized protein</fullName>
    </submittedName>
</protein>
<organism evidence="3 4">
    <name type="scientific">Caulochytrium protostelioides</name>
    <dbReference type="NCBI Taxonomy" id="1555241"/>
    <lineage>
        <taxon>Eukaryota</taxon>
        <taxon>Fungi</taxon>
        <taxon>Fungi incertae sedis</taxon>
        <taxon>Chytridiomycota</taxon>
        <taxon>Chytridiomycota incertae sedis</taxon>
        <taxon>Chytridiomycetes</taxon>
        <taxon>Caulochytriales</taxon>
        <taxon>Caulochytriaceae</taxon>
        <taxon>Caulochytrium</taxon>
    </lineage>
</organism>
<evidence type="ECO:0000256" key="1">
    <source>
        <dbReference type="SAM" id="MobiDB-lite"/>
    </source>
</evidence>
<dbReference type="EMBL" id="ML009139">
    <property type="protein sequence ID" value="RKO97939.1"/>
    <property type="molecule type" value="Genomic_DNA"/>
</dbReference>
<evidence type="ECO:0000256" key="2">
    <source>
        <dbReference type="SAM" id="SignalP"/>
    </source>
</evidence>
<feature type="compositionally biased region" description="Polar residues" evidence="1">
    <location>
        <begin position="493"/>
        <end position="506"/>
    </location>
</feature>
<feature type="compositionally biased region" description="Basic and acidic residues" evidence="1">
    <location>
        <begin position="230"/>
        <end position="240"/>
    </location>
</feature>
<gene>
    <name evidence="3" type="ORF">CAUPRSCDRAFT_10424</name>
</gene>
<keyword evidence="2" id="KW-0732">Signal</keyword>
<sequence length="521" mass="58273">MQLIIWGRHGLVPLLLQVLLMCLVVSAIPPAGQNHDSNKSHSHAVGDNPKSAGYTGIPIWKGVKLSSGVELNVPFSVTSHQEWIKWIENSFYRPDMSLNDFMQLLYWPVLTGPETPVNDEETPPLISYCREYHKYFSDPSSYKNYAAMHSAAALFYADELLKLYDAWRKLREYPTSTNPAAVLDLITIYFYHRLTLSTGYMALRFVPPTRRTRDKAEIDPETNGVSTSDEQTRKEQKMKLESYQQLNSENQKPDRMPALKDIFANLLKARLGLEEQSIDDDTFLEKIVDFVKLFANNPFHSEQAVALLEILQNPDSGTAPKDDKLDDILLPHHSSIMGMTVGTVRRLLASIASTSQTQTDIRDSYSALTSQIRMKSNRQPYTLFKDLIALMQTPEGARLLDGPPDEKVSLYHTAVEEFNLAISSNLRDGLLSAGILPIENVRSGVFDSTLFHRFDLPRGGAYEMSPQATIDPRFLVQPGAESLGDVMPGPASPRSTVFSPTAGPSSHVPSFSFLPRVVPRG</sequence>
<evidence type="ECO:0000313" key="3">
    <source>
        <dbReference type="EMBL" id="RKO97939.1"/>
    </source>
</evidence>
<evidence type="ECO:0000313" key="4">
    <source>
        <dbReference type="Proteomes" id="UP000268535"/>
    </source>
</evidence>